<name>D6ZDK2_SEGRD</name>
<sequence>MAATADLRLEAGQRRLEAVRLLGWQTAPVTVVASLVEASDLLRAETDENTQRKPFTPTEAEAIASAIEAALKPVAQERRRQQVPSRWCRFCTI</sequence>
<dbReference type="eggNOG" id="COG1475">
    <property type="taxonomic scope" value="Bacteria"/>
</dbReference>
<reference evidence="1 2" key="1">
    <citation type="journal article" date="2010" name="Stand. Genomic Sci.">
        <title>Complete genome sequence of Segniliparus rotundus type strain (CDC 1076).</title>
        <authorList>
            <person name="Sikorski J."/>
            <person name="Lapidus A."/>
            <person name="Copeland A."/>
            <person name="Misra M."/>
            <person name="Glavina Del Rio T."/>
            <person name="Nolan M."/>
            <person name="Lucas S."/>
            <person name="Chen F."/>
            <person name="Tice H."/>
            <person name="Cheng J.F."/>
            <person name="Jando M."/>
            <person name="Schneider S."/>
            <person name="Bruce D."/>
            <person name="Goodwin L."/>
            <person name="Pitluck S."/>
            <person name="Liolios K."/>
            <person name="Mikhailova N."/>
            <person name="Pati A."/>
            <person name="Ivanova N."/>
            <person name="Mavromatis K."/>
            <person name="Chen A."/>
            <person name="Palaniappan K."/>
            <person name="Chertkov O."/>
            <person name="Land M."/>
            <person name="Hauser L."/>
            <person name="Chang Y.J."/>
            <person name="Jeffries C.D."/>
            <person name="Brettin T."/>
            <person name="Detter J.C."/>
            <person name="Han C."/>
            <person name="Rohde M."/>
            <person name="Goker M."/>
            <person name="Bristow J."/>
            <person name="Eisen J.A."/>
            <person name="Markowitz V."/>
            <person name="Hugenholtz P."/>
            <person name="Kyrpides N.C."/>
            <person name="Klenk H.P."/>
        </authorList>
    </citation>
    <scope>NUCLEOTIDE SEQUENCE [LARGE SCALE GENOMIC DNA]</scope>
    <source>
        <strain evidence="2">ATCC BAA-972 / CDC 1076 / CIP 108378 / DSM 44985 / JCM 13578</strain>
    </source>
</reference>
<organism evidence="1 2">
    <name type="scientific">Segniliparus rotundus (strain ATCC BAA-972 / CDC 1076 / CIP 108378 / DSM 44985 / JCM 13578)</name>
    <dbReference type="NCBI Taxonomy" id="640132"/>
    <lineage>
        <taxon>Bacteria</taxon>
        <taxon>Bacillati</taxon>
        <taxon>Actinomycetota</taxon>
        <taxon>Actinomycetes</taxon>
        <taxon>Mycobacteriales</taxon>
        <taxon>Segniliparaceae</taxon>
        <taxon>Segniliparus</taxon>
    </lineage>
</organism>
<dbReference type="EMBL" id="CP001958">
    <property type="protein sequence ID" value="ADG97266.1"/>
    <property type="molecule type" value="Genomic_DNA"/>
</dbReference>
<dbReference type="HOGENOM" id="CLU_2397912_0_0_11"/>
<gene>
    <name evidence="1" type="ordered locus">Srot_0787</name>
</gene>
<evidence type="ECO:0008006" key="3">
    <source>
        <dbReference type="Google" id="ProtNLM"/>
    </source>
</evidence>
<evidence type="ECO:0000313" key="2">
    <source>
        <dbReference type="Proteomes" id="UP000002247"/>
    </source>
</evidence>
<dbReference type="AlphaFoldDB" id="D6ZDK2"/>
<dbReference type="SUPFAM" id="SSF110849">
    <property type="entry name" value="ParB/Sulfiredoxin"/>
    <property type="match status" value="1"/>
</dbReference>
<dbReference type="KEGG" id="srt:Srot_0787"/>
<proteinExistence type="predicted"/>
<dbReference type="Proteomes" id="UP000002247">
    <property type="component" value="Chromosome"/>
</dbReference>
<dbReference type="InterPro" id="IPR036086">
    <property type="entry name" value="ParB/Sulfiredoxin_sf"/>
</dbReference>
<protein>
    <recommendedName>
        <fullName evidence="3">ParB domain protein nuclease</fullName>
    </recommendedName>
</protein>
<evidence type="ECO:0000313" key="1">
    <source>
        <dbReference type="EMBL" id="ADG97266.1"/>
    </source>
</evidence>
<dbReference type="STRING" id="640132.Srot_0787"/>
<accession>D6ZDK2</accession>
<keyword evidence="2" id="KW-1185">Reference proteome</keyword>